<evidence type="ECO:0000256" key="4">
    <source>
        <dbReference type="ARBA" id="ARBA00023163"/>
    </source>
</evidence>
<comment type="similarity">
    <text evidence="1">Belongs to the BlaI transcriptional regulatory family.</text>
</comment>
<name>A0A1A5YKT0_9BACL</name>
<evidence type="ECO:0000313" key="6">
    <source>
        <dbReference type="Proteomes" id="UP000092024"/>
    </source>
</evidence>
<comment type="caution">
    <text evidence="5">The sequence shown here is derived from an EMBL/GenBank/DDBJ whole genome shotgun (WGS) entry which is preliminary data.</text>
</comment>
<dbReference type="Gene3D" id="1.10.10.10">
    <property type="entry name" value="Winged helix-like DNA-binding domain superfamily/Winged helix DNA-binding domain"/>
    <property type="match status" value="1"/>
</dbReference>
<keyword evidence="2" id="KW-0805">Transcription regulation</keyword>
<evidence type="ECO:0000313" key="5">
    <source>
        <dbReference type="EMBL" id="OBR66214.1"/>
    </source>
</evidence>
<dbReference type="EMBL" id="LYPA01000050">
    <property type="protein sequence ID" value="OBR66214.1"/>
    <property type="molecule type" value="Genomic_DNA"/>
</dbReference>
<evidence type="ECO:0000256" key="1">
    <source>
        <dbReference type="ARBA" id="ARBA00011046"/>
    </source>
</evidence>
<dbReference type="STRING" id="1844972.A7K91_21035"/>
<dbReference type="GO" id="GO:0045892">
    <property type="term" value="P:negative regulation of DNA-templated transcription"/>
    <property type="evidence" value="ECO:0007669"/>
    <property type="project" value="InterPro"/>
</dbReference>
<reference evidence="5 6" key="1">
    <citation type="submission" date="2016-05" db="EMBL/GenBank/DDBJ databases">
        <title>Paenibacillus oryzae. sp. nov., isolated from the rice root.</title>
        <authorList>
            <person name="Zhang J."/>
            <person name="Zhang X."/>
        </authorList>
    </citation>
    <scope>NUCLEOTIDE SEQUENCE [LARGE SCALE GENOMIC DNA]</scope>
    <source>
        <strain evidence="5 6">1DrF-4</strain>
    </source>
</reference>
<dbReference type="InterPro" id="IPR036388">
    <property type="entry name" value="WH-like_DNA-bd_sf"/>
</dbReference>
<dbReference type="SUPFAM" id="SSF46785">
    <property type="entry name" value="Winged helix' DNA-binding domain"/>
    <property type="match status" value="1"/>
</dbReference>
<dbReference type="InterPro" id="IPR036390">
    <property type="entry name" value="WH_DNA-bd_sf"/>
</dbReference>
<evidence type="ECO:0000256" key="2">
    <source>
        <dbReference type="ARBA" id="ARBA00023015"/>
    </source>
</evidence>
<accession>A0A1A5YKT0</accession>
<keyword evidence="3" id="KW-0238">DNA-binding</keyword>
<dbReference type="Pfam" id="PF03965">
    <property type="entry name" value="Penicillinase_R"/>
    <property type="match status" value="1"/>
</dbReference>
<dbReference type="OrthoDB" id="1849040at2"/>
<keyword evidence="4" id="KW-0804">Transcription</keyword>
<organism evidence="5 6">
    <name type="scientific">Paenibacillus oryzae</name>
    <dbReference type="NCBI Taxonomy" id="1844972"/>
    <lineage>
        <taxon>Bacteria</taxon>
        <taxon>Bacillati</taxon>
        <taxon>Bacillota</taxon>
        <taxon>Bacilli</taxon>
        <taxon>Bacillales</taxon>
        <taxon>Paenibacillaceae</taxon>
        <taxon>Paenibacillus</taxon>
    </lineage>
</organism>
<evidence type="ECO:0000256" key="3">
    <source>
        <dbReference type="ARBA" id="ARBA00023125"/>
    </source>
</evidence>
<gene>
    <name evidence="5" type="ORF">A7K91_21035</name>
</gene>
<dbReference type="Proteomes" id="UP000092024">
    <property type="component" value="Unassembled WGS sequence"/>
</dbReference>
<keyword evidence="6" id="KW-1185">Reference proteome</keyword>
<proteinExistence type="inferred from homology"/>
<protein>
    <recommendedName>
        <fullName evidence="7">BlaI/MecI/CopY family transcriptional regulator</fullName>
    </recommendedName>
</protein>
<sequence>MDEWRIAVRDKKYSITTAELTVMKVLWEQQRCTAAVIIEQIGKHRPWHFRTIKSLLRNLVAKELVVFEVDSRDSRLYHYSPLISEETYLSQEREHFLELHYDGDFGALLNSFLKDKLSSTEEAEAMRELLLQAAQRLRSP</sequence>
<evidence type="ECO:0008006" key="7">
    <source>
        <dbReference type="Google" id="ProtNLM"/>
    </source>
</evidence>
<dbReference type="Gene3D" id="1.10.4040.10">
    <property type="entry name" value="Penicillinase repressor domain"/>
    <property type="match status" value="1"/>
</dbReference>
<dbReference type="InterPro" id="IPR005650">
    <property type="entry name" value="BlaI_family"/>
</dbReference>
<dbReference type="GO" id="GO:0003677">
    <property type="term" value="F:DNA binding"/>
    <property type="evidence" value="ECO:0007669"/>
    <property type="project" value="UniProtKB-KW"/>
</dbReference>
<dbReference type="PIRSF" id="PIRSF019455">
    <property type="entry name" value="CopR_AtkY"/>
    <property type="match status" value="1"/>
</dbReference>
<dbReference type="AlphaFoldDB" id="A0A1A5YKT0"/>